<reference evidence="1" key="1">
    <citation type="submission" date="2022-07" db="EMBL/GenBank/DDBJ databases">
        <title>Genome Sequence of Xylaria arbuscula.</title>
        <authorList>
            <person name="Buettner E."/>
        </authorList>
    </citation>
    <scope>NUCLEOTIDE SEQUENCE</scope>
    <source>
        <strain evidence="1">VT107</strain>
    </source>
</reference>
<organism evidence="1 2">
    <name type="scientific">Xylaria arbuscula</name>
    <dbReference type="NCBI Taxonomy" id="114810"/>
    <lineage>
        <taxon>Eukaryota</taxon>
        <taxon>Fungi</taxon>
        <taxon>Dikarya</taxon>
        <taxon>Ascomycota</taxon>
        <taxon>Pezizomycotina</taxon>
        <taxon>Sordariomycetes</taxon>
        <taxon>Xylariomycetidae</taxon>
        <taxon>Xylariales</taxon>
        <taxon>Xylariaceae</taxon>
        <taxon>Xylaria</taxon>
    </lineage>
</organism>
<evidence type="ECO:0000313" key="2">
    <source>
        <dbReference type="Proteomes" id="UP001148614"/>
    </source>
</evidence>
<evidence type="ECO:0000313" key="1">
    <source>
        <dbReference type="EMBL" id="KAJ3563181.1"/>
    </source>
</evidence>
<gene>
    <name evidence="1" type="ORF">NPX13_g8291</name>
</gene>
<name>A0A9W8N8G3_9PEZI</name>
<sequence>MDPQEVIDLSNLSIPTTGGALWGLPIRDQNDKGLREGVISVHNGTKFLNTFDIPPHVTRDTVDRGHISAVRSLIWQHLIDNWRGYGQIRRTQGWDGHLIEDAYRLITSEARPEGWELVSATLELLELGDLHRNDWWSSDGQRLHPALVHFLDITVQSRIRRVMELVTFHFTKWSRNPVPEQTPVLIMAVKLLLWNITLQIINVHQTPCAPGQHQQKERLSIELQQAEYQLMVTQATISTVQSYYYGRRPFYVLVKLPVMPS</sequence>
<dbReference type="EMBL" id="JANPWZ010001795">
    <property type="protein sequence ID" value="KAJ3563181.1"/>
    <property type="molecule type" value="Genomic_DNA"/>
</dbReference>
<accession>A0A9W8N8G3</accession>
<protein>
    <submittedName>
        <fullName evidence="1">Uncharacterized protein</fullName>
    </submittedName>
</protein>
<proteinExistence type="predicted"/>
<keyword evidence="2" id="KW-1185">Reference proteome</keyword>
<dbReference type="AlphaFoldDB" id="A0A9W8N8G3"/>
<dbReference type="Proteomes" id="UP001148614">
    <property type="component" value="Unassembled WGS sequence"/>
</dbReference>
<comment type="caution">
    <text evidence="1">The sequence shown here is derived from an EMBL/GenBank/DDBJ whole genome shotgun (WGS) entry which is preliminary data.</text>
</comment>